<feature type="region of interest" description="Disordered" evidence="1">
    <location>
        <begin position="300"/>
        <end position="375"/>
    </location>
</feature>
<dbReference type="PANTHER" id="PTHR37287:SF1">
    <property type="entry name" value="INO EIGHTY SUBUNIT 1"/>
    <property type="match status" value="1"/>
</dbReference>
<dbReference type="AlphaFoldDB" id="A0A8H4VWJ8"/>
<evidence type="ECO:0000313" key="3">
    <source>
        <dbReference type="Proteomes" id="UP000521872"/>
    </source>
</evidence>
<feature type="region of interest" description="Disordered" evidence="1">
    <location>
        <begin position="393"/>
        <end position="455"/>
    </location>
</feature>
<reference evidence="2 3" key="1">
    <citation type="submission" date="2019-12" db="EMBL/GenBank/DDBJ databases">
        <authorList>
            <person name="Floudas D."/>
            <person name="Bentzer J."/>
            <person name="Ahren D."/>
            <person name="Johansson T."/>
            <person name="Persson P."/>
            <person name="Tunlid A."/>
        </authorList>
    </citation>
    <scope>NUCLEOTIDE SEQUENCE [LARGE SCALE GENOMIC DNA]</scope>
    <source>
        <strain evidence="2 3">CBS 102.39</strain>
    </source>
</reference>
<dbReference type="PANTHER" id="PTHR37287">
    <property type="entry name" value="INO EIGHTY SUBUNIT 1"/>
    <property type="match status" value="1"/>
</dbReference>
<dbReference type="InterPro" id="IPR038014">
    <property type="entry name" value="Ies1"/>
</dbReference>
<proteinExistence type="predicted"/>
<dbReference type="OrthoDB" id="5413003at2759"/>
<feature type="compositionally biased region" description="Low complexity" evidence="1">
    <location>
        <begin position="393"/>
        <end position="406"/>
    </location>
</feature>
<dbReference type="EMBL" id="JAACJL010000001">
    <property type="protein sequence ID" value="KAF4622980.1"/>
    <property type="molecule type" value="Genomic_DNA"/>
</dbReference>
<name>A0A8H4VWJ8_9AGAR</name>
<dbReference type="GO" id="GO:0031011">
    <property type="term" value="C:Ino80 complex"/>
    <property type="evidence" value="ECO:0007669"/>
    <property type="project" value="InterPro"/>
</dbReference>
<evidence type="ECO:0008006" key="4">
    <source>
        <dbReference type="Google" id="ProtNLM"/>
    </source>
</evidence>
<gene>
    <name evidence="2" type="ORF">D9613_001979</name>
</gene>
<dbReference type="Proteomes" id="UP000521872">
    <property type="component" value="Unassembled WGS sequence"/>
</dbReference>
<feature type="region of interest" description="Disordered" evidence="1">
    <location>
        <begin position="231"/>
        <end position="260"/>
    </location>
</feature>
<organism evidence="2 3">
    <name type="scientific">Agrocybe pediades</name>
    <dbReference type="NCBI Taxonomy" id="84607"/>
    <lineage>
        <taxon>Eukaryota</taxon>
        <taxon>Fungi</taxon>
        <taxon>Dikarya</taxon>
        <taxon>Basidiomycota</taxon>
        <taxon>Agaricomycotina</taxon>
        <taxon>Agaricomycetes</taxon>
        <taxon>Agaricomycetidae</taxon>
        <taxon>Agaricales</taxon>
        <taxon>Agaricineae</taxon>
        <taxon>Strophariaceae</taxon>
        <taxon>Agrocybe</taxon>
    </lineage>
</organism>
<evidence type="ECO:0000313" key="2">
    <source>
        <dbReference type="EMBL" id="KAF4622980.1"/>
    </source>
</evidence>
<keyword evidence="3" id="KW-1185">Reference proteome</keyword>
<accession>A0A8H4VWJ8</accession>
<comment type="caution">
    <text evidence="2">The sequence shown here is derived from an EMBL/GenBank/DDBJ whole genome shotgun (WGS) entry which is preliminary data.</text>
</comment>
<sequence length="512" mass="57656">MAAPIPRRNVAIKVGDGEPLTRVDIQYDVLRYIFNDSNEVFTDPFTPEDSPKITFKDLYIKSILSAPKATKALKDKMNESPEFAEDYAMLSLLVNVGRINTTMSFFPEMKTAIRTYHPVPSLQRTGGNLQDAPRIKHALKSVCLEELGEYQNGFPCSPADVIVRYRSGLRPSTNAPNLIFVLANYTTPIGQMHFNGQVDFIDLFMRREVSSASRGRAFLWLCYNYLESPPSEEDDYDSDPAPNPFSTSEDKLSPPDFDFLSPEEMAAENQDSPSDLLMMEKLIAQRARILRNQGAKASAVASASNSVVDDDEQSQPLPLPEDEPKGKGKGVAPAISLSKGKSKRTVATKEKRAPTHSITVAEKSKEQESFPVPVLDDDDQLYDGFIKQRKLSQRNLQNQSLNGSSSHRAGLASDSDGQKHRQWYSPYPKKEDLSNVLRHKTHSRRRAPPRSIIQQAWQVIQTDPLVDSDEEGGDEHDREDYIQRLNILCHLSQPEHWMVQPRNPSDMDVETY</sequence>
<protein>
    <recommendedName>
        <fullName evidence="4">Ino eighty subunit 1</fullName>
    </recommendedName>
</protein>
<evidence type="ECO:0000256" key="1">
    <source>
        <dbReference type="SAM" id="MobiDB-lite"/>
    </source>
</evidence>
<feature type="compositionally biased region" description="Basic residues" evidence="1">
    <location>
        <begin position="437"/>
        <end position="448"/>
    </location>
</feature>